<reference evidence="12 13" key="1">
    <citation type="submission" date="2014-07" db="EMBL/GenBank/DDBJ databases">
        <title>Tepidicaulis marinum gen. nov., sp. nov., a novel marine bacterium denitrifying nitrate to nitrous oxide strictly under microaerobic conditions.</title>
        <authorList>
            <person name="Takeuchi M."/>
            <person name="Yamagishi T."/>
            <person name="Kamagata Y."/>
            <person name="Oshima K."/>
            <person name="Hattori M."/>
            <person name="Katayama T."/>
            <person name="Hanada S."/>
            <person name="Tamaki H."/>
            <person name="Marumo K."/>
            <person name="Maeda H."/>
            <person name="Nedachi M."/>
            <person name="Iwasaki W."/>
            <person name="Suwa Y."/>
            <person name="Sakata S."/>
        </authorList>
    </citation>
    <scope>NUCLEOTIDE SEQUENCE [LARGE SCALE GENOMIC DNA]</scope>
    <source>
        <strain evidence="12 13">MA2</strain>
    </source>
</reference>
<dbReference type="GO" id="GO:0008942">
    <property type="term" value="F:nitrite reductase [NAD(P)H] activity"/>
    <property type="evidence" value="ECO:0007669"/>
    <property type="project" value="InterPro"/>
</dbReference>
<evidence type="ECO:0000256" key="1">
    <source>
        <dbReference type="ARBA" id="ARBA00004370"/>
    </source>
</evidence>
<evidence type="ECO:0000313" key="13">
    <source>
        <dbReference type="Proteomes" id="UP000028702"/>
    </source>
</evidence>
<dbReference type="EMBL" id="BBIO01000013">
    <property type="protein sequence ID" value="GAK45888.1"/>
    <property type="molecule type" value="Genomic_DNA"/>
</dbReference>
<dbReference type="GO" id="GO:0046872">
    <property type="term" value="F:metal ion binding"/>
    <property type="evidence" value="ECO:0007669"/>
    <property type="project" value="UniProtKB-KW"/>
</dbReference>
<keyword evidence="3" id="KW-0001">2Fe-2S</keyword>
<dbReference type="GO" id="GO:0042128">
    <property type="term" value="P:nitrate assimilation"/>
    <property type="evidence" value="ECO:0007669"/>
    <property type="project" value="UniProtKB-KW"/>
</dbReference>
<dbReference type="STRING" id="1333998.M2A_2387"/>
<dbReference type="InterPro" id="IPR012748">
    <property type="entry name" value="Rieske-like_NirD"/>
</dbReference>
<dbReference type="AlphaFoldDB" id="A0A081BCX0"/>
<feature type="domain" description="Rieske" evidence="11">
    <location>
        <begin position="5"/>
        <end position="100"/>
    </location>
</feature>
<dbReference type="PROSITE" id="PS51296">
    <property type="entry name" value="RIESKE"/>
    <property type="match status" value="1"/>
</dbReference>
<evidence type="ECO:0000256" key="6">
    <source>
        <dbReference type="ARBA" id="ARBA00023002"/>
    </source>
</evidence>
<dbReference type="RefSeq" id="WP_045447753.1">
    <property type="nucleotide sequence ID" value="NZ_BBIO01000013.1"/>
</dbReference>
<dbReference type="PANTHER" id="PTHR21266">
    <property type="entry name" value="IRON-SULFUR DOMAIN CONTAINING PROTEIN"/>
    <property type="match status" value="1"/>
</dbReference>
<evidence type="ECO:0000256" key="4">
    <source>
        <dbReference type="ARBA" id="ARBA00022723"/>
    </source>
</evidence>
<dbReference type="Pfam" id="PF00355">
    <property type="entry name" value="Rieske"/>
    <property type="match status" value="1"/>
</dbReference>
<evidence type="ECO:0000256" key="8">
    <source>
        <dbReference type="ARBA" id="ARBA00023014"/>
    </source>
</evidence>
<evidence type="ECO:0000256" key="2">
    <source>
        <dbReference type="ARBA" id="ARBA00022692"/>
    </source>
</evidence>
<evidence type="ECO:0000256" key="3">
    <source>
        <dbReference type="ARBA" id="ARBA00022714"/>
    </source>
</evidence>
<dbReference type="NCBIfam" id="TIGR02378">
    <property type="entry name" value="nirD_assim_sml"/>
    <property type="match status" value="1"/>
</dbReference>
<dbReference type="InterPro" id="IPR036922">
    <property type="entry name" value="Rieske_2Fe-2S_sf"/>
</dbReference>
<keyword evidence="8" id="KW-0411">Iron-sulfur</keyword>
<keyword evidence="2" id="KW-0812">Transmembrane</keyword>
<keyword evidence="5" id="KW-1133">Transmembrane helix</keyword>
<gene>
    <name evidence="12" type="ORF">M2A_2387</name>
</gene>
<dbReference type="GO" id="GO:0016020">
    <property type="term" value="C:membrane"/>
    <property type="evidence" value="ECO:0007669"/>
    <property type="project" value="UniProtKB-SubCell"/>
</dbReference>
<dbReference type="InterPro" id="IPR050584">
    <property type="entry name" value="Cholesterol_7-desaturase"/>
</dbReference>
<dbReference type="GO" id="GO:0005737">
    <property type="term" value="C:cytoplasm"/>
    <property type="evidence" value="ECO:0007669"/>
    <property type="project" value="TreeGrafter"/>
</dbReference>
<evidence type="ECO:0000256" key="5">
    <source>
        <dbReference type="ARBA" id="ARBA00022989"/>
    </source>
</evidence>
<dbReference type="InterPro" id="IPR017941">
    <property type="entry name" value="Rieske_2Fe-2S"/>
</dbReference>
<evidence type="ECO:0000313" key="12">
    <source>
        <dbReference type="EMBL" id="GAK45888.1"/>
    </source>
</evidence>
<keyword evidence="10" id="KW-0472">Membrane</keyword>
<name>A0A081BCX0_9HYPH</name>
<accession>A0A081BCX0</accession>
<proteinExistence type="predicted"/>
<protein>
    <submittedName>
        <fullName evidence="12">Assimilatory nitrite reductase small subunit</fullName>
    </submittedName>
</protein>
<keyword evidence="7" id="KW-0408">Iron</keyword>
<dbReference type="CDD" id="cd03530">
    <property type="entry name" value="Rieske_NirD_small_Bacillus"/>
    <property type="match status" value="1"/>
</dbReference>
<keyword evidence="4" id="KW-0479">Metal-binding</keyword>
<dbReference type="Gene3D" id="2.102.10.10">
    <property type="entry name" value="Rieske [2Fe-2S] iron-sulphur domain"/>
    <property type="match status" value="1"/>
</dbReference>
<comment type="caution">
    <text evidence="12">The sequence shown here is derived from an EMBL/GenBank/DDBJ whole genome shotgun (WGS) entry which is preliminary data.</text>
</comment>
<dbReference type="SUPFAM" id="SSF50022">
    <property type="entry name" value="ISP domain"/>
    <property type="match status" value="1"/>
</dbReference>
<sequence length="119" mass="12674">MSKSVYIGELEDIPRRGARKVEALGCDIAIFRTGEDELFALEDKCPHRQGPLSDGIVQGRGVACPLHNWIIDLGSGLARGPDEGCVKRFAVELRGSAIYLGPLIASDAAPEASLAVEAE</sequence>
<dbReference type="eggNOG" id="COG2146">
    <property type="taxonomic scope" value="Bacteria"/>
</dbReference>
<keyword evidence="9" id="KW-0534">Nitrate assimilation</keyword>
<evidence type="ECO:0000256" key="10">
    <source>
        <dbReference type="ARBA" id="ARBA00023136"/>
    </source>
</evidence>
<dbReference type="GO" id="GO:0051537">
    <property type="term" value="F:2 iron, 2 sulfur cluster binding"/>
    <property type="evidence" value="ECO:0007669"/>
    <property type="project" value="UniProtKB-KW"/>
</dbReference>
<keyword evidence="13" id="KW-1185">Reference proteome</keyword>
<evidence type="ECO:0000256" key="9">
    <source>
        <dbReference type="ARBA" id="ARBA00023063"/>
    </source>
</evidence>
<evidence type="ECO:0000256" key="7">
    <source>
        <dbReference type="ARBA" id="ARBA00023004"/>
    </source>
</evidence>
<comment type="subcellular location">
    <subcellularLocation>
        <location evidence="1">Membrane</location>
    </subcellularLocation>
</comment>
<dbReference type="Proteomes" id="UP000028702">
    <property type="component" value="Unassembled WGS sequence"/>
</dbReference>
<evidence type="ECO:0000259" key="11">
    <source>
        <dbReference type="PROSITE" id="PS51296"/>
    </source>
</evidence>
<keyword evidence="6" id="KW-0560">Oxidoreductase</keyword>
<organism evidence="12 13">
    <name type="scientific">Tepidicaulis marinus</name>
    <dbReference type="NCBI Taxonomy" id="1333998"/>
    <lineage>
        <taxon>Bacteria</taxon>
        <taxon>Pseudomonadati</taxon>
        <taxon>Pseudomonadota</taxon>
        <taxon>Alphaproteobacteria</taxon>
        <taxon>Hyphomicrobiales</taxon>
        <taxon>Parvibaculaceae</taxon>
        <taxon>Tepidicaulis</taxon>
    </lineage>
</organism>
<dbReference type="PANTHER" id="PTHR21266:SF32">
    <property type="entry name" value="CHOLESTEROL 7-DESATURASE NVD"/>
    <property type="match status" value="1"/>
</dbReference>